<name>A0ABY8WK96_9ACTN</name>
<feature type="domain" description="Effector-associated" evidence="3">
    <location>
        <begin position="26"/>
        <end position="107"/>
    </location>
</feature>
<evidence type="ECO:0000259" key="3">
    <source>
        <dbReference type="Pfam" id="PF19956"/>
    </source>
</evidence>
<evidence type="ECO:0000259" key="4">
    <source>
        <dbReference type="Pfam" id="PF20028"/>
    </source>
</evidence>
<dbReference type="InterPro" id="IPR045450">
    <property type="entry name" value="VMAP_C"/>
</dbReference>
<dbReference type="InterPro" id="IPR045555">
    <property type="entry name" value="VMAP-M0"/>
</dbReference>
<protein>
    <recommendedName>
        <fullName evidence="7">CHAT domain-containing protein</fullName>
    </recommendedName>
</protein>
<dbReference type="Proteomes" id="UP001240150">
    <property type="component" value="Chromosome"/>
</dbReference>
<dbReference type="Pfam" id="PF19916">
    <property type="entry name" value="VMAP-M0"/>
    <property type="match status" value="1"/>
</dbReference>
<dbReference type="Pfam" id="PF19956">
    <property type="entry name" value="EAD2"/>
    <property type="match status" value="1"/>
</dbReference>
<proteinExistence type="predicted"/>
<reference evidence="5 6" key="1">
    <citation type="submission" date="2023-06" db="EMBL/GenBank/DDBJ databases">
        <authorList>
            <person name="Yushchuk O."/>
            <person name="Binda E."/>
            <person name="Ruckert-Reed C."/>
            <person name="Fedorenko V."/>
            <person name="Kalinowski J."/>
            <person name="Marinelli F."/>
        </authorList>
    </citation>
    <scope>NUCLEOTIDE SEQUENCE [LARGE SCALE GENOMIC DNA]</scope>
    <source>
        <strain evidence="5 6">NRRL 3884</strain>
    </source>
</reference>
<feature type="domain" description="vWA-MoxR associated protein C-terminal" evidence="4">
    <location>
        <begin position="242"/>
        <end position="482"/>
    </location>
</feature>
<evidence type="ECO:0008006" key="7">
    <source>
        <dbReference type="Google" id="ProtNLM"/>
    </source>
</evidence>
<dbReference type="Pfam" id="PF20028">
    <property type="entry name" value="VMAP-C"/>
    <property type="match status" value="1"/>
</dbReference>
<dbReference type="EMBL" id="CP126980">
    <property type="protein sequence ID" value="WIM97897.1"/>
    <property type="molecule type" value="Genomic_DNA"/>
</dbReference>
<accession>A0ABY8WK96</accession>
<organism evidence="5 6">
    <name type="scientific">Actinoplanes oblitus</name>
    <dbReference type="NCBI Taxonomy" id="3040509"/>
    <lineage>
        <taxon>Bacteria</taxon>
        <taxon>Bacillati</taxon>
        <taxon>Actinomycetota</taxon>
        <taxon>Actinomycetes</taxon>
        <taxon>Micromonosporales</taxon>
        <taxon>Micromonosporaceae</taxon>
        <taxon>Actinoplanes</taxon>
    </lineage>
</organism>
<dbReference type="RefSeq" id="WP_284919291.1">
    <property type="nucleotide sequence ID" value="NZ_CP126980.1"/>
</dbReference>
<evidence type="ECO:0000313" key="5">
    <source>
        <dbReference type="EMBL" id="WIM97897.1"/>
    </source>
</evidence>
<evidence type="ECO:0000259" key="2">
    <source>
        <dbReference type="Pfam" id="PF19916"/>
    </source>
</evidence>
<keyword evidence="6" id="KW-1185">Reference proteome</keyword>
<evidence type="ECO:0000313" key="6">
    <source>
        <dbReference type="Proteomes" id="UP001240150"/>
    </source>
</evidence>
<feature type="domain" description="vWA-MoxR associated protein middle region 0" evidence="2">
    <location>
        <begin position="117"/>
        <end position="215"/>
    </location>
</feature>
<dbReference type="InterPro" id="IPR045431">
    <property type="entry name" value="EAD2"/>
</dbReference>
<gene>
    <name evidence="5" type="ORF">ACTOB_001454</name>
</gene>
<evidence type="ECO:0000256" key="1">
    <source>
        <dbReference type="SAM" id="MobiDB-lite"/>
    </source>
</evidence>
<feature type="region of interest" description="Disordered" evidence="1">
    <location>
        <begin position="478"/>
        <end position="502"/>
    </location>
</feature>
<sequence>MPETPDSAPGPEVGAHQRRLLRSRFVALLEESPTIRSRSGRQLFLQEADTALGRPPLPRDHEVPHLQLVEVVTTCAARPGGLRLLVECLELLEPNTEQVAGLYRLVDEWQVTEIFAGHDIAWLREELHRLRGREALRHLVAATRSAEAPSYCADAWHVLAYLTGLNAVDGMPPWLRCLHTVTPLLPPETEPRLRELTTALAAQWKLSAQLAALRAQLPAPSPGPSMAYLVIQFEKYGGDDESYIVSHWRQWASRVWRPVRGEDQRVGRDELEAAVDRIVLRTERDWAEKDGPVTIEFVLPWELLNTPVEAWRKELASRSPTPLAMDYPVVVRSLERLQTREWHRLWRSRWRLLTDNPRQPHPIHFAEPDQTDLRLEAMLKRDAGIVAMVLHQPPTPSSLGESQALAALRAGLPILIWHRSQAADSGLRSAVAALLGGGASGPSELAQLPVRMARLRQRAWSEDAGRREQHVGHGIAVLWDDPDRQPGRIWPSDSAPREARDD</sequence>